<dbReference type="STRING" id="39490.ERS852448_00128"/>
<dbReference type="EMBL" id="CYYA01000001">
    <property type="protein sequence ID" value="CUM71394.1"/>
    <property type="molecule type" value="Genomic_DNA"/>
</dbReference>
<reference evidence="1 2" key="1">
    <citation type="submission" date="2015-09" db="EMBL/GenBank/DDBJ databases">
        <authorList>
            <consortium name="Pathogen Informatics"/>
        </authorList>
    </citation>
    <scope>NUCLEOTIDE SEQUENCE [LARGE SCALE GENOMIC DNA]</scope>
    <source>
        <strain evidence="1 2">2789STDY5608891</strain>
    </source>
</reference>
<dbReference type="GeneID" id="97390519"/>
<evidence type="ECO:0000313" key="2">
    <source>
        <dbReference type="Proteomes" id="UP000095492"/>
    </source>
</evidence>
<evidence type="ECO:0000313" key="1">
    <source>
        <dbReference type="EMBL" id="CUM71394.1"/>
    </source>
</evidence>
<name>A0A173R0B4_EUBRA</name>
<dbReference type="RefSeq" id="WP_055288859.1">
    <property type="nucleotide sequence ID" value="NZ_CP173382.1"/>
</dbReference>
<dbReference type="AlphaFoldDB" id="A0A173R0B4"/>
<dbReference type="Proteomes" id="UP000095492">
    <property type="component" value="Unassembled WGS sequence"/>
</dbReference>
<protein>
    <submittedName>
        <fullName evidence="1">Uncharacterized protein</fullName>
    </submittedName>
</protein>
<dbReference type="OrthoDB" id="2082889at2"/>
<proteinExistence type="predicted"/>
<gene>
    <name evidence="1" type="ORF">ERS852448_00128</name>
</gene>
<organism evidence="1 2">
    <name type="scientific">Eubacterium ramulus</name>
    <dbReference type="NCBI Taxonomy" id="39490"/>
    <lineage>
        <taxon>Bacteria</taxon>
        <taxon>Bacillati</taxon>
        <taxon>Bacillota</taxon>
        <taxon>Clostridia</taxon>
        <taxon>Eubacteriales</taxon>
        <taxon>Eubacteriaceae</taxon>
        <taxon>Eubacterium</taxon>
    </lineage>
</organism>
<accession>A0A173R0B4</accession>
<sequence length="154" mass="17999">MAANKLVREPGKYFDCTSMHGKWCTITLVGQDVGYARVGIISSGKDYILFQFRDKMGLVAKAYVKHIVEIKMNERKLKKEQELVVRDWEDGVNPFTYFLDKRCDIHIHQTRLFEASPGFFRAKIMFVGENIIRIRENSKDYNLNQFMICGMMES</sequence>